<dbReference type="GO" id="GO:0005730">
    <property type="term" value="C:nucleolus"/>
    <property type="evidence" value="ECO:0007669"/>
    <property type="project" value="TreeGrafter"/>
</dbReference>
<gene>
    <name evidence="8" type="ORF">GT037_004178</name>
</gene>
<dbReference type="Proteomes" id="UP000596902">
    <property type="component" value="Unassembled WGS sequence"/>
</dbReference>
<feature type="region of interest" description="Disordered" evidence="6">
    <location>
        <begin position="416"/>
        <end position="440"/>
    </location>
</feature>
<feature type="transmembrane region" description="Helical" evidence="7">
    <location>
        <begin position="988"/>
        <end position="1009"/>
    </location>
</feature>
<dbReference type="GeneID" id="62202403"/>
<sequence>MDPQTDLPDLVEDLEVNIDELTTALEPLLATPLHTTASSLPLLDKAEFYCMSAYAVEAILFSVLKASGVNAMEHDVFKEIARLKQYNSKIKDIKDRGIMGSAEGRARLDVGAAQRFIKHGLAGNDKYDLERQERIAKEKARAHLKAQKINKKFDDEGKEMESKDATPKKRAVDEVDDQQEYSDDEVMEGLEETEPATKKARVTSADGTEIDSEATSSSQTTSKKQKKGTKAKKSKTKKEAKKAEKKATQSAEESTEADADNKEDDGRSQAEPEPEIDTPQPKKRGRPPKKDKKVPTKAKQDSDTIDVATPTQETDVEATPSRAEERVTRRRNTRLSTQNLQDEESVVPTPDDAPKTRSETFTALLDGSLSEKQKKGKTGGRGVVSRYLCWSRSIHGFAPFSSFLLSSHLGHSKTIMESTQSLQRKASQSTLSVQTEPKHEPASIATPLLESSDATLAPQGWPTSPSRIKHPLFPALLDGAFDIALFAFSSCFLVFSLVVMSYDGAPTSENPRATTALTRATKYGPTVFPLLFASVVGRATHAILIWRLEKGERIHILDTLATSTSLTSTVISQIQLRQISVLSVLLVLVWALSPIGGQASLRQMSIGAVKRSDASFQYVVPLKPLGMGLVGDLWVPTASTLLTSAMFATLSARTSSPVDLWGNVKIPKIEHYEKTANPDSGDWYNTTLSDDDFATYTSFVGIPIEGVKSGTIPTDYEFYLQTEYLQLTCASINRTASAEQPYGDTPSDLGEIQGDDDLFWYPSDDEVANRWYNALEALTPMNFSYVISTNQSGEPPEYATSVSCSVKNSYVEVGVLCAVGSPCQAVKVRRSRLPQLPPAFTIMDPMVGDFLAGLMWSIGYGEKGASFPITSILKQFLWYPALATPTDSRKLYLRQPISDEAWSDRFGHLLNSFWTCAYSTNTLSGGIHAASSYFWDTNITFSKPLQDESNPDSLSNHNWTTDGLKSKVWSSQGHKVEYIDIIKAHKPWAITLAITSLVLMAFGLIPLLVRHFLTNGPDIAMNFSSLATRNNPHVPIPAGGSFLPASDRFRLLKDLRLRFADAESKSDVGNLVIAAQGVEKAGYSRVRKGRLYE</sequence>
<keyword evidence="5" id="KW-0539">Nucleus</keyword>
<evidence type="ECO:0000256" key="6">
    <source>
        <dbReference type="SAM" id="MobiDB-lite"/>
    </source>
</evidence>
<dbReference type="EMBL" id="JAAABM010000005">
    <property type="protein sequence ID" value="KAF7677319.1"/>
    <property type="molecule type" value="Genomic_DNA"/>
</dbReference>
<evidence type="ECO:0000256" key="3">
    <source>
        <dbReference type="ARBA" id="ARBA00022552"/>
    </source>
</evidence>
<accession>A0A8H7EIS9</accession>
<dbReference type="GO" id="GO:0000178">
    <property type="term" value="C:exosome (RNase complex)"/>
    <property type="evidence" value="ECO:0007669"/>
    <property type="project" value="TreeGrafter"/>
</dbReference>
<keyword evidence="4" id="KW-0694">RNA-binding</keyword>
<dbReference type="GO" id="GO:0000460">
    <property type="term" value="P:maturation of 5.8S rRNA"/>
    <property type="evidence" value="ECO:0007669"/>
    <property type="project" value="TreeGrafter"/>
</dbReference>
<feature type="compositionally biased region" description="Acidic residues" evidence="6">
    <location>
        <begin position="253"/>
        <end position="263"/>
    </location>
</feature>
<keyword evidence="3" id="KW-0698">rRNA processing</keyword>
<feature type="compositionally biased region" description="Polar residues" evidence="6">
    <location>
        <begin position="416"/>
        <end position="435"/>
    </location>
</feature>
<feature type="transmembrane region" description="Helical" evidence="7">
    <location>
        <begin position="579"/>
        <end position="597"/>
    </location>
</feature>
<feature type="compositionally biased region" description="Low complexity" evidence="6">
    <location>
        <begin position="213"/>
        <end position="222"/>
    </location>
</feature>
<dbReference type="Pfam" id="PF04000">
    <property type="entry name" value="Sas10_Utp3"/>
    <property type="match status" value="1"/>
</dbReference>
<protein>
    <submittedName>
        <fullName evidence="8">Hepatoma-derived growth factor-related protein 2-like</fullName>
    </submittedName>
</protein>
<proteinExistence type="inferred from homology"/>
<comment type="subcellular location">
    <subcellularLocation>
        <location evidence="1">Nucleus</location>
    </subcellularLocation>
</comment>
<evidence type="ECO:0000256" key="5">
    <source>
        <dbReference type="ARBA" id="ARBA00023242"/>
    </source>
</evidence>
<feature type="compositionally biased region" description="Basic residues" evidence="6">
    <location>
        <begin position="223"/>
        <end position="240"/>
    </location>
</feature>
<feature type="region of interest" description="Disordered" evidence="6">
    <location>
        <begin position="141"/>
        <end position="357"/>
    </location>
</feature>
<evidence type="ECO:0000256" key="1">
    <source>
        <dbReference type="ARBA" id="ARBA00004123"/>
    </source>
</evidence>
<name>A0A8H7EIS9_9PLEO</name>
<dbReference type="InterPro" id="IPR007146">
    <property type="entry name" value="Sas10/Utp3/C1D"/>
</dbReference>
<evidence type="ECO:0000256" key="2">
    <source>
        <dbReference type="ARBA" id="ARBA00009154"/>
    </source>
</evidence>
<dbReference type="GO" id="GO:0003677">
    <property type="term" value="F:DNA binding"/>
    <property type="evidence" value="ECO:0007669"/>
    <property type="project" value="TreeGrafter"/>
</dbReference>
<dbReference type="GO" id="GO:0010468">
    <property type="term" value="P:regulation of gene expression"/>
    <property type="evidence" value="ECO:0007669"/>
    <property type="project" value="TreeGrafter"/>
</dbReference>
<feature type="compositionally biased region" description="Basic residues" evidence="6">
    <location>
        <begin position="281"/>
        <end position="296"/>
    </location>
</feature>
<dbReference type="RefSeq" id="XP_038787497.1">
    <property type="nucleotide sequence ID" value="XM_038929225.1"/>
</dbReference>
<evidence type="ECO:0000256" key="7">
    <source>
        <dbReference type="SAM" id="Phobius"/>
    </source>
</evidence>
<reference evidence="8" key="2">
    <citation type="submission" date="2020-08" db="EMBL/GenBank/DDBJ databases">
        <title>Draft Genome Sequence of Cumin Blight Pathogen Alternaria burnsii.</title>
        <authorList>
            <person name="Feng Z."/>
        </authorList>
    </citation>
    <scope>NUCLEOTIDE SEQUENCE</scope>
    <source>
        <strain evidence="8">CBS107.38</strain>
    </source>
</reference>
<dbReference type="InterPro" id="IPR011082">
    <property type="entry name" value="Exosome-assoc_fac/DNA_repair"/>
</dbReference>
<dbReference type="AlphaFoldDB" id="A0A8H7EIS9"/>
<keyword evidence="7" id="KW-1133">Transmembrane helix</keyword>
<keyword evidence="7" id="KW-0472">Membrane</keyword>
<keyword evidence="7" id="KW-0812">Transmembrane</keyword>
<evidence type="ECO:0000256" key="4">
    <source>
        <dbReference type="ARBA" id="ARBA00022884"/>
    </source>
</evidence>
<comment type="similarity">
    <text evidence="2">Belongs to the C1D family.</text>
</comment>
<feature type="compositionally biased region" description="Basic and acidic residues" evidence="6">
    <location>
        <begin position="151"/>
        <end position="173"/>
    </location>
</feature>
<reference evidence="8" key="1">
    <citation type="submission" date="2020-01" db="EMBL/GenBank/DDBJ databases">
        <authorList>
            <person name="Feng Z.H.Z."/>
        </authorList>
    </citation>
    <scope>NUCLEOTIDE SEQUENCE</scope>
    <source>
        <strain evidence="8">CBS107.38</strain>
    </source>
</reference>
<feature type="compositionally biased region" description="Acidic residues" evidence="6">
    <location>
        <begin position="174"/>
        <end position="194"/>
    </location>
</feature>
<dbReference type="PANTHER" id="PTHR15341:SF3">
    <property type="entry name" value="NUCLEAR NUCLEIC ACID-BINDING PROTEIN C1D"/>
    <property type="match status" value="1"/>
</dbReference>
<evidence type="ECO:0000313" key="9">
    <source>
        <dbReference type="Proteomes" id="UP000596902"/>
    </source>
</evidence>
<organism evidence="8 9">
    <name type="scientific">Alternaria burnsii</name>
    <dbReference type="NCBI Taxonomy" id="1187904"/>
    <lineage>
        <taxon>Eukaryota</taxon>
        <taxon>Fungi</taxon>
        <taxon>Dikarya</taxon>
        <taxon>Ascomycota</taxon>
        <taxon>Pezizomycotina</taxon>
        <taxon>Dothideomycetes</taxon>
        <taxon>Pleosporomycetidae</taxon>
        <taxon>Pleosporales</taxon>
        <taxon>Pleosporineae</taxon>
        <taxon>Pleosporaceae</taxon>
        <taxon>Alternaria</taxon>
        <taxon>Alternaria sect. Alternaria</taxon>
    </lineage>
</organism>
<dbReference type="GO" id="GO:0003723">
    <property type="term" value="F:RNA binding"/>
    <property type="evidence" value="ECO:0007669"/>
    <property type="project" value="UniProtKB-KW"/>
</dbReference>
<dbReference type="PANTHER" id="PTHR15341">
    <property type="entry name" value="SUN-COR STEROID HORMONE RECEPTOR CO-REPRESSOR"/>
    <property type="match status" value="1"/>
</dbReference>
<keyword evidence="9" id="KW-1185">Reference proteome</keyword>
<feature type="transmembrane region" description="Helical" evidence="7">
    <location>
        <begin position="475"/>
        <end position="502"/>
    </location>
</feature>
<comment type="caution">
    <text evidence="8">The sequence shown here is derived from an EMBL/GenBank/DDBJ whole genome shotgun (WGS) entry which is preliminary data.</text>
</comment>
<evidence type="ECO:0000313" key="8">
    <source>
        <dbReference type="EMBL" id="KAF7677319.1"/>
    </source>
</evidence>